<name>A0A7H5A3I8_9ENTR</name>
<comment type="caution">
    <text evidence="1">The sequence shown here is derived from an EMBL/GenBank/DDBJ whole genome shotgun (WGS) entry which is preliminary data.</text>
</comment>
<protein>
    <submittedName>
        <fullName evidence="1">Uncharacterized protein</fullName>
    </submittedName>
</protein>
<reference evidence="1 2" key="1">
    <citation type="submission" date="2014-01" db="EMBL/GenBank/DDBJ databases">
        <title>The Genome Sequence of Klebsiella oxytoca MGH 27.</title>
        <authorList>
            <consortium name="The Broad Institute Genomics Platform"/>
            <consortium name="The Broad Institute Genome Sequencing Center for Infectious Disease"/>
            <person name="Murphy C."/>
            <person name="Cosimi L."/>
            <person name="Cerqueira G."/>
            <person name="Feldgarden M."/>
            <person name="Earl A."/>
            <person name="Hung D."/>
            <person name="Onderdonk A.B."/>
            <person name="Ferraro M.J."/>
            <person name="Hooper D."/>
            <person name="Dekker J."/>
            <person name="O'Brien T."/>
            <person name="Huang S."/>
            <person name="Quan V."/>
            <person name="Ernst C."/>
            <person name="Delaney M."/>
            <person name="DuBois A."/>
            <person name="Kim D.S."/>
            <person name="Young S.K."/>
            <person name="Zeng Q."/>
            <person name="Gargeya S."/>
            <person name="Fitzgerald M."/>
            <person name="Abouelleil A."/>
            <person name="Alvarado L."/>
            <person name="Berlin A.M."/>
            <person name="Chapman S.B."/>
            <person name="Gainer-Dewar J."/>
            <person name="Goldberg J."/>
            <person name="Gnerre S."/>
            <person name="Griggs A."/>
            <person name="Gujja S."/>
            <person name="Hansen M."/>
            <person name="Howarth C."/>
            <person name="Imamovic A."/>
            <person name="Ireland A."/>
            <person name="Larimer J."/>
            <person name="McCowan C."/>
            <person name="Murphy C."/>
            <person name="Pearson M."/>
            <person name="Poon T.W."/>
            <person name="Priest M."/>
            <person name="Roberts A."/>
            <person name="Saif S."/>
            <person name="Shea T."/>
            <person name="Sykes S."/>
            <person name="Wortman J."/>
            <person name="Nusbaum C."/>
            <person name="Birren B."/>
        </authorList>
    </citation>
    <scope>NUCLEOTIDE SEQUENCE [LARGE SCALE GENOMIC DNA]</scope>
    <source>
        <strain evidence="1 2">MGH 27</strain>
    </source>
</reference>
<dbReference type="PIRSF" id="PIRSF008505">
    <property type="entry name" value="UCP008505"/>
    <property type="match status" value="1"/>
</dbReference>
<gene>
    <name evidence="1" type="ORF">L373_04621</name>
</gene>
<dbReference type="GeneID" id="69756649"/>
<proteinExistence type="predicted"/>
<dbReference type="Proteomes" id="UP000020202">
    <property type="component" value="Unassembled WGS sequence"/>
</dbReference>
<accession>A0A7H5A3I8</accession>
<organism evidence="1 2">
    <name type="scientific">Klebsiella michiganensis</name>
    <dbReference type="NCBI Taxonomy" id="1134687"/>
    <lineage>
        <taxon>Bacteria</taxon>
        <taxon>Pseudomonadati</taxon>
        <taxon>Pseudomonadota</taxon>
        <taxon>Gammaproteobacteria</taxon>
        <taxon>Enterobacterales</taxon>
        <taxon>Enterobacteriaceae</taxon>
        <taxon>Klebsiella/Raoultella group</taxon>
        <taxon>Klebsiella</taxon>
    </lineage>
</organism>
<dbReference type="InterPro" id="IPR016541">
    <property type="entry name" value="UCP008505"/>
</dbReference>
<evidence type="ECO:0000313" key="1">
    <source>
        <dbReference type="EMBL" id="EWF81921.1"/>
    </source>
</evidence>
<dbReference type="EMBL" id="JCNZ01000016">
    <property type="protein sequence ID" value="EWF81921.1"/>
    <property type="molecule type" value="Genomic_DNA"/>
</dbReference>
<dbReference type="Pfam" id="PF14367">
    <property type="entry name" value="DUF4411"/>
    <property type="match status" value="1"/>
</dbReference>
<sequence length="169" mass="19599">MTYIIDSNIFIEAQNTYYCFDICPGFWDFLSERFHSGELISIRNVYDEIANKDDVIFDWLRDRKHYFDSVDDENTQKNFAAIANYVQKEYSSRKPNNPNIASFLSVADPWLIAKAKTLSATLVTHEVRAGNGSFKPKIPDICDKFGVATIRTNELLRNLQIKFIKEIKK</sequence>
<dbReference type="AlphaFoldDB" id="A0A7H5A3I8"/>
<dbReference type="RefSeq" id="WP_032416302.1">
    <property type="nucleotide sequence ID" value="NZ_CABHEU010000047.1"/>
</dbReference>
<evidence type="ECO:0000313" key="2">
    <source>
        <dbReference type="Proteomes" id="UP000020202"/>
    </source>
</evidence>